<dbReference type="EMBL" id="JAULSR010000001">
    <property type="protein sequence ID" value="KAK0637135.1"/>
    <property type="molecule type" value="Genomic_DNA"/>
</dbReference>
<reference evidence="2" key="1">
    <citation type="submission" date="2023-06" db="EMBL/GenBank/DDBJ databases">
        <title>Genome-scale phylogeny and comparative genomics of the fungal order Sordariales.</title>
        <authorList>
            <consortium name="Lawrence Berkeley National Laboratory"/>
            <person name="Hensen N."/>
            <person name="Bonometti L."/>
            <person name="Westerberg I."/>
            <person name="Brannstrom I.O."/>
            <person name="Guillou S."/>
            <person name="Cros-Aarteil S."/>
            <person name="Calhoun S."/>
            <person name="Haridas S."/>
            <person name="Kuo A."/>
            <person name="Mondo S."/>
            <person name="Pangilinan J."/>
            <person name="Riley R."/>
            <person name="LaButti K."/>
            <person name="Andreopoulos B."/>
            <person name="Lipzen A."/>
            <person name="Chen C."/>
            <person name="Yanf M."/>
            <person name="Daum C."/>
            <person name="Ng V."/>
            <person name="Clum A."/>
            <person name="Steindorff A."/>
            <person name="Ohm R."/>
            <person name="Martin F."/>
            <person name="Silar P."/>
            <person name="Natvig D."/>
            <person name="Lalanne C."/>
            <person name="Gautier V."/>
            <person name="Ament-velasquez S.L."/>
            <person name="Kruys A."/>
            <person name="Hutchinson M.I."/>
            <person name="Powell A.J."/>
            <person name="Barry K."/>
            <person name="Miller A.N."/>
            <person name="Grigoriev I.V."/>
            <person name="Debuchy R."/>
            <person name="Gladieux P."/>
            <person name="Thoren M.H."/>
            <person name="Johannesson H."/>
        </authorList>
    </citation>
    <scope>NUCLEOTIDE SEQUENCE</scope>
    <source>
        <strain evidence="2">SMH3391-2</strain>
    </source>
</reference>
<feature type="transmembrane region" description="Helical" evidence="1">
    <location>
        <begin position="386"/>
        <end position="410"/>
    </location>
</feature>
<proteinExistence type="predicted"/>
<evidence type="ECO:0000256" key="1">
    <source>
        <dbReference type="SAM" id="Phobius"/>
    </source>
</evidence>
<evidence type="ECO:0000313" key="3">
    <source>
        <dbReference type="Proteomes" id="UP001174934"/>
    </source>
</evidence>
<keyword evidence="1" id="KW-0472">Membrane</keyword>
<dbReference type="Gene3D" id="1.20.58.340">
    <property type="entry name" value="Magnesium transport protein CorA, transmembrane region"/>
    <property type="match status" value="1"/>
</dbReference>
<keyword evidence="3" id="KW-1185">Reference proteome</keyword>
<evidence type="ECO:0000313" key="2">
    <source>
        <dbReference type="EMBL" id="KAK0637135.1"/>
    </source>
</evidence>
<name>A0AA39XP02_9PEZI</name>
<accession>A0AA39XP02</accession>
<keyword evidence="1" id="KW-1133">Transmembrane helix</keyword>
<dbReference type="AlphaFoldDB" id="A0AA39XP02"/>
<feature type="transmembrane region" description="Helical" evidence="1">
    <location>
        <begin position="430"/>
        <end position="450"/>
    </location>
</feature>
<keyword evidence="1" id="KW-0812">Transmembrane</keyword>
<sequence>MFATEREELLESCFWIPRDRKLGYVDTWSCDGADTSVDSTNYRQGYLQDGEVDDWLHQKGRFVAPTRTHREAQAARSIRLLMCERVGWKPVAFAMSEPSFLLIETEFGLPPETLPIICDIKGRESCRLKFDSNNKNLESIAITIKLPQMFQLGNLGLALTHNLQTGTTSALIHGENIFSGRIVTNEPSTPHAERLQDMIRYSASLWTHPLLIPAIILKEHLYRAECLRQKLYPQLTMIERDLGVTRSAGLVTLEEDFNPEIRHLVRNDDTRLRITTLLNTTAADTVIMVRVLKWDHRYLKFLRRVSVDISQFSSTKIPLGVEKEVQGLLNFLEADIVSTGDFGEMMKTRLDMQLNVLYNFVAQSGNDLNSKIAATAGLDSAAMKTLAFLTAVFLPPTFVATLFSMSMFNWQATSDSSMEGDARVVTPSFWIYWVVSIPLTLVTMLVWRVWWHRQKSFYAGEYLTPKPQHISVPTNTELYSVRRWGTG</sequence>
<comment type="caution">
    <text evidence="2">The sequence shown here is derived from an EMBL/GenBank/DDBJ whole genome shotgun (WGS) entry which is preliminary data.</text>
</comment>
<protein>
    <submittedName>
        <fullName evidence="2">Uncharacterized protein</fullName>
    </submittedName>
</protein>
<dbReference type="Proteomes" id="UP001174934">
    <property type="component" value="Unassembled WGS sequence"/>
</dbReference>
<organism evidence="2 3">
    <name type="scientific">Bombardia bombarda</name>
    <dbReference type="NCBI Taxonomy" id="252184"/>
    <lineage>
        <taxon>Eukaryota</taxon>
        <taxon>Fungi</taxon>
        <taxon>Dikarya</taxon>
        <taxon>Ascomycota</taxon>
        <taxon>Pezizomycotina</taxon>
        <taxon>Sordariomycetes</taxon>
        <taxon>Sordariomycetidae</taxon>
        <taxon>Sordariales</taxon>
        <taxon>Lasiosphaeriaceae</taxon>
        <taxon>Bombardia</taxon>
    </lineage>
</organism>
<gene>
    <name evidence="2" type="ORF">B0T17DRAFT_99160</name>
</gene>